<feature type="domain" description="DUF1232" evidence="6">
    <location>
        <begin position="63"/>
        <end position="97"/>
    </location>
</feature>
<keyword evidence="8" id="KW-1185">Reference proteome</keyword>
<organism evidence="7 8">
    <name type="scientific">Rhizobium oryzicola</name>
    <dbReference type="NCBI Taxonomy" id="1232668"/>
    <lineage>
        <taxon>Bacteria</taxon>
        <taxon>Pseudomonadati</taxon>
        <taxon>Pseudomonadota</taxon>
        <taxon>Alphaproteobacteria</taxon>
        <taxon>Hyphomicrobiales</taxon>
        <taxon>Rhizobiaceae</taxon>
        <taxon>Rhizobium/Agrobacterium group</taxon>
        <taxon>Rhizobium</taxon>
    </lineage>
</organism>
<evidence type="ECO:0000259" key="6">
    <source>
        <dbReference type="Pfam" id="PF06803"/>
    </source>
</evidence>
<name>A0ABT8T1G9_9HYPH</name>
<gene>
    <name evidence="7" type="ORF">Q2T52_18040</name>
</gene>
<keyword evidence="2 5" id="KW-0812">Transmembrane</keyword>
<evidence type="ECO:0000256" key="2">
    <source>
        <dbReference type="ARBA" id="ARBA00022692"/>
    </source>
</evidence>
<keyword evidence="4 5" id="KW-0472">Membrane</keyword>
<evidence type="ECO:0000256" key="5">
    <source>
        <dbReference type="SAM" id="Phobius"/>
    </source>
</evidence>
<dbReference type="InterPro" id="IPR016983">
    <property type="entry name" value="UCP031804"/>
</dbReference>
<dbReference type="Pfam" id="PF06803">
    <property type="entry name" value="DUF1232"/>
    <property type="match status" value="1"/>
</dbReference>
<protein>
    <submittedName>
        <fullName evidence="7">YkvA family protein</fullName>
    </submittedName>
</protein>
<dbReference type="EMBL" id="JAUKWQ010000006">
    <property type="protein sequence ID" value="MDO1583988.1"/>
    <property type="molecule type" value="Genomic_DNA"/>
</dbReference>
<evidence type="ECO:0000313" key="7">
    <source>
        <dbReference type="EMBL" id="MDO1583988.1"/>
    </source>
</evidence>
<proteinExistence type="predicted"/>
<dbReference type="RefSeq" id="WP_302078212.1">
    <property type="nucleotide sequence ID" value="NZ_JAUKWQ010000006.1"/>
</dbReference>
<dbReference type="Proteomes" id="UP001169006">
    <property type="component" value="Unassembled WGS sequence"/>
</dbReference>
<keyword evidence="3 5" id="KW-1133">Transmembrane helix</keyword>
<evidence type="ECO:0000256" key="3">
    <source>
        <dbReference type="ARBA" id="ARBA00022989"/>
    </source>
</evidence>
<evidence type="ECO:0000256" key="4">
    <source>
        <dbReference type="ARBA" id="ARBA00023136"/>
    </source>
</evidence>
<evidence type="ECO:0000256" key="1">
    <source>
        <dbReference type="ARBA" id="ARBA00004127"/>
    </source>
</evidence>
<reference evidence="7" key="2">
    <citation type="submission" date="2023-07" db="EMBL/GenBank/DDBJ databases">
        <authorList>
            <person name="Sun H."/>
        </authorList>
    </citation>
    <scope>NUCLEOTIDE SEQUENCE</scope>
    <source>
        <strain evidence="7">05753</strain>
    </source>
</reference>
<evidence type="ECO:0000313" key="8">
    <source>
        <dbReference type="Proteomes" id="UP001169006"/>
    </source>
</evidence>
<dbReference type="PIRSF" id="PIRSF031804">
    <property type="entry name" value="UCP031804"/>
    <property type="match status" value="1"/>
</dbReference>
<comment type="subcellular location">
    <subcellularLocation>
        <location evidence="1">Endomembrane system</location>
        <topology evidence="1">Multi-pass membrane protein</topology>
    </subcellularLocation>
</comment>
<dbReference type="InterPro" id="IPR010652">
    <property type="entry name" value="DUF1232"/>
</dbReference>
<reference evidence="7" key="1">
    <citation type="journal article" date="2015" name="Int. J. Syst. Evol. Microbiol.">
        <title>Rhizobium oryzicola sp. nov., potential plant-growth-promoting endophytic bacteria isolated from rice roots.</title>
        <authorList>
            <person name="Zhang X.X."/>
            <person name="Gao J.S."/>
            <person name="Cao Y.H."/>
            <person name="Sheirdil R.A."/>
            <person name="Wang X.C."/>
            <person name="Zhang L."/>
        </authorList>
    </citation>
    <scope>NUCLEOTIDE SEQUENCE</scope>
    <source>
        <strain evidence="7">05753</strain>
    </source>
</reference>
<sequence>MDDVKIGEILTPGDDQKQSRQERQVRSKFWPTFRRAVGYVPFSRDLVAAYYCAMDPKTPRRVRGILLAALAYFVMPLDVIPDVFAFVGFTDDVAVLAMAFRMIQSHIDDSHYDAADLALSGEGDGSQSGQTSSV</sequence>
<comment type="caution">
    <text evidence="7">The sequence shown here is derived from an EMBL/GenBank/DDBJ whole genome shotgun (WGS) entry which is preliminary data.</text>
</comment>
<accession>A0ABT8T1G9</accession>
<feature type="transmembrane region" description="Helical" evidence="5">
    <location>
        <begin position="64"/>
        <end position="89"/>
    </location>
</feature>